<dbReference type="GO" id="GO:0070490">
    <property type="term" value="P:protein pupylation"/>
    <property type="evidence" value="ECO:0007669"/>
    <property type="project" value="TreeGrafter"/>
</dbReference>
<dbReference type="RefSeq" id="WP_119319371.1">
    <property type="nucleotide sequence ID" value="NZ_AP025739.1"/>
</dbReference>
<dbReference type="GO" id="GO:0019941">
    <property type="term" value="P:modification-dependent protein catabolic process"/>
    <property type="evidence" value="ECO:0007669"/>
    <property type="project" value="InterPro"/>
</dbReference>
<dbReference type="Proteomes" id="UP000287394">
    <property type="component" value="Chromosome"/>
</dbReference>
<dbReference type="PANTHER" id="PTHR42307:SF2">
    <property type="entry name" value="PUP DEAMIDASE_DEPUPYLASE"/>
    <property type="match status" value="1"/>
</dbReference>
<dbReference type="GO" id="GO:0016811">
    <property type="term" value="F:hydrolase activity, acting on carbon-nitrogen (but not peptide) bonds, in linear amides"/>
    <property type="evidence" value="ECO:0007669"/>
    <property type="project" value="TreeGrafter"/>
</dbReference>
<dbReference type="OrthoDB" id="9760627at2"/>
<dbReference type="GO" id="GO:0010498">
    <property type="term" value="P:proteasomal protein catabolic process"/>
    <property type="evidence" value="ECO:0007669"/>
    <property type="project" value="InterPro"/>
</dbReference>
<dbReference type="Pfam" id="PF03136">
    <property type="entry name" value="Pup_ligase"/>
    <property type="match status" value="1"/>
</dbReference>
<evidence type="ECO:0000313" key="2">
    <source>
        <dbReference type="Proteomes" id="UP000287394"/>
    </source>
</evidence>
<dbReference type="KEGG" id="ccot:CCAX7_49960"/>
<proteinExistence type="predicted"/>
<keyword evidence="1" id="KW-0647">Proteasome</keyword>
<dbReference type="PANTHER" id="PTHR42307">
    <property type="entry name" value="PUP DEAMIDASE/DEPUPYLASE"/>
    <property type="match status" value="1"/>
</dbReference>
<dbReference type="GO" id="GO:0000502">
    <property type="term" value="C:proteasome complex"/>
    <property type="evidence" value="ECO:0007669"/>
    <property type="project" value="UniProtKB-KW"/>
</dbReference>
<protein>
    <submittedName>
        <fullName evidence="1">Proteasome accessory factor PafA2</fullName>
    </submittedName>
</protein>
<dbReference type="GO" id="GO:0005524">
    <property type="term" value="F:ATP binding"/>
    <property type="evidence" value="ECO:0007669"/>
    <property type="project" value="TreeGrafter"/>
</dbReference>
<dbReference type="AlphaFoldDB" id="A0A402CPX6"/>
<organism evidence="1 2">
    <name type="scientific">Capsulimonas corticalis</name>
    <dbReference type="NCBI Taxonomy" id="2219043"/>
    <lineage>
        <taxon>Bacteria</taxon>
        <taxon>Bacillati</taxon>
        <taxon>Armatimonadota</taxon>
        <taxon>Armatimonadia</taxon>
        <taxon>Capsulimonadales</taxon>
        <taxon>Capsulimonadaceae</taxon>
        <taxon>Capsulimonas</taxon>
    </lineage>
</organism>
<dbReference type="GO" id="GO:0008233">
    <property type="term" value="F:peptidase activity"/>
    <property type="evidence" value="ECO:0007669"/>
    <property type="project" value="TreeGrafter"/>
</dbReference>
<dbReference type="InterPro" id="IPR004347">
    <property type="entry name" value="Pup_ligase/deamidase"/>
</dbReference>
<evidence type="ECO:0000313" key="1">
    <source>
        <dbReference type="EMBL" id="BDI32945.1"/>
    </source>
</evidence>
<sequence length="501" mass="55866">MPLFGIETEYGIAVEGKGASDLVAESRAVVRAYPGTAAGPWYYRGEDSRNDMRGFYVDRLSQDPEDAKFDSPDHKPLPVEEERGDRILVNGARLYNDHGHPEYSTPECRTLLDLVTHDKAGERIVLEAARARMEHDGVGQIDIYKNNTDHHGSSYGTHENYLVKRGVPFSDLLSALLPFFATRILYAGAGKIGIEPNGNSGVYQLSQRADFFSEEASVDTLYRRPLVNTRDEPHADPREWRRLHVICGDANMSEFATALKVGTTYLVTSLLEEGWRAPIRLRNPVQAIKNVSRDPTYRWLVDVEGQGKTPAVDVQRVFLAAAKERLAGRGADTDWTLRAWEETLNSLESNPLSLDDRLDWVAKRALLADYVESEGIPWSDESLASFDLAYSNIDPEEGLYYALEQSGAMVRLTDDAAIDAARTNAPAETRAAIRGALVERFSENIGVASWNKVVLRSGQESWVADLDPYVTPEDVAPELARIIAAPDLNALLRRYREQGQK</sequence>
<reference evidence="1 2" key="1">
    <citation type="journal article" date="2019" name="Int. J. Syst. Evol. Microbiol.">
        <title>Capsulimonas corticalis gen. nov., sp. nov., an aerobic capsulated bacterium, of a novel bacterial order, Capsulimonadales ord. nov., of the class Armatimonadia of the phylum Armatimonadetes.</title>
        <authorList>
            <person name="Li J."/>
            <person name="Kudo C."/>
            <person name="Tonouchi A."/>
        </authorList>
    </citation>
    <scope>NUCLEOTIDE SEQUENCE [LARGE SCALE GENOMIC DNA]</scope>
    <source>
        <strain evidence="1 2">AX-7</strain>
    </source>
</reference>
<accession>A0A402CPX6</accession>
<dbReference type="EMBL" id="AP025739">
    <property type="protein sequence ID" value="BDI32945.1"/>
    <property type="molecule type" value="Genomic_DNA"/>
</dbReference>
<keyword evidence="2" id="KW-1185">Reference proteome</keyword>
<gene>
    <name evidence="1" type="ORF">CCAX7_49960</name>
</gene>
<name>A0A402CPX6_9BACT</name>